<keyword evidence="5 7" id="KW-0472">Membrane</keyword>
<evidence type="ECO:0000256" key="5">
    <source>
        <dbReference type="ARBA" id="ARBA00023136"/>
    </source>
</evidence>
<protein>
    <submittedName>
        <fullName evidence="9">FUSC family protein</fullName>
    </submittedName>
</protein>
<evidence type="ECO:0000256" key="6">
    <source>
        <dbReference type="ARBA" id="ARBA00043993"/>
    </source>
</evidence>
<feature type="transmembrane region" description="Helical" evidence="7">
    <location>
        <begin position="12"/>
        <end position="30"/>
    </location>
</feature>
<evidence type="ECO:0000256" key="4">
    <source>
        <dbReference type="ARBA" id="ARBA00022989"/>
    </source>
</evidence>
<evidence type="ECO:0000313" key="9">
    <source>
        <dbReference type="EMBL" id="MBC1458131.1"/>
    </source>
</evidence>
<dbReference type="InterPro" id="IPR049453">
    <property type="entry name" value="Memb_transporter_dom"/>
</dbReference>
<comment type="subcellular location">
    <subcellularLocation>
        <location evidence="1">Cell membrane</location>
        <topology evidence="1">Multi-pass membrane protein</topology>
    </subcellularLocation>
</comment>
<dbReference type="RefSeq" id="WP_185389352.1">
    <property type="nucleotide sequence ID" value="NZ_JAARQN010000009.1"/>
</dbReference>
<evidence type="ECO:0000256" key="3">
    <source>
        <dbReference type="ARBA" id="ARBA00022692"/>
    </source>
</evidence>
<dbReference type="Pfam" id="PF13515">
    <property type="entry name" value="FUSC_2"/>
    <property type="match status" value="1"/>
</dbReference>
<feature type="transmembrane region" description="Helical" evidence="7">
    <location>
        <begin position="89"/>
        <end position="122"/>
    </location>
</feature>
<evidence type="ECO:0000256" key="2">
    <source>
        <dbReference type="ARBA" id="ARBA00022475"/>
    </source>
</evidence>
<evidence type="ECO:0000313" key="10">
    <source>
        <dbReference type="Proteomes" id="UP000569903"/>
    </source>
</evidence>
<feature type="transmembrane region" description="Helical" evidence="7">
    <location>
        <begin position="134"/>
        <end position="154"/>
    </location>
</feature>
<keyword evidence="4 7" id="KW-1133">Transmembrane helix</keyword>
<dbReference type="Proteomes" id="UP000569903">
    <property type="component" value="Unassembled WGS sequence"/>
</dbReference>
<dbReference type="EMBL" id="JAARQN010000009">
    <property type="protein sequence ID" value="MBC1458131.1"/>
    <property type="molecule type" value="Genomic_DNA"/>
</dbReference>
<comment type="similarity">
    <text evidence="6">Belongs to the YccS/YhfK family.</text>
</comment>
<organism evidence="9 10">
    <name type="scientific">Listeria newyorkensis</name>
    <dbReference type="NCBI Taxonomy" id="1497681"/>
    <lineage>
        <taxon>Bacteria</taxon>
        <taxon>Bacillati</taxon>
        <taxon>Bacillota</taxon>
        <taxon>Bacilli</taxon>
        <taxon>Bacillales</taxon>
        <taxon>Listeriaceae</taxon>
        <taxon>Listeria</taxon>
    </lineage>
</organism>
<name>A0A841YWD2_9LIST</name>
<reference evidence="9 10" key="1">
    <citation type="submission" date="2020-03" db="EMBL/GenBank/DDBJ databases">
        <title>Soil Listeria distribution.</title>
        <authorList>
            <person name="Liao J."/>
            <person name="Wiedmann M."/>
        </authorList>
    </citation>
    <scope>NUCLEOTIDE SEQUENCE [LARGE SCALE GENOMIC DNA]</scope>
    <source>
        <strain evidence="9 10">FSL L7-1614</strain>
    </source>
</reference>
<keyword evidence="2" id="KW-1003">Cell membrane</keyword>
<dbReference type="AlphaFoldDB" id="A0A841YWD2"/>
<accession>A0A841YWD2</accession>
<sequence>MKKTTLRERLALDPRVAKVLISMIICVFLYPFFGKYIVYPTYVFNAIYVTAQLTKGATYKSSIERIIGTIAGGLTGVVFYFIVPDHHFLMIPIAATIAVLWGYLFVGKFTPVMAVITVMVLVGKGEGEPVLYINNRMIDTLIGLTIGFLVYALYPKKKTEMNRVFYDHAKACLTQIEKIRVKYQKQEALHDDLIAAWKALQALKQERMTIVNDSSFVPKVEDSEPMLSLIHDLEQMLHNLEILYHHPISEDREPGLQEVISFHEETLDRLYGKTVQEIKVI</sequence>
<feature type="domain" description="Integral membrane bound transporter" evidence="8">
    <location>
        <begin position="29"/>
        <end position="150"/>
    </location>
</feature>
<comment type="caution">
    <text evidence="9">The sequence shown here is derived from an EMBL/GenBank/DDBJ whole genome shotgun (WGS) entry which is preliminary data.</text>
</comment>
<dbReference type="PANTHER" id="PTHR30509">
    <property type="entry name" value="P-HYDROXYBENZOIC ACID EFFLUX PUMP SUBUNIT-RELATED"/>
    <property type="match status" value="1"/>
</dbReference>
<evidence type="ECO:0000256" key="1">
    <source>
        <dbReference type="ARBA" id="ARBA00004651"/>
    </source>
</evidence>
<dbReference type="GO" id="GO:0005886">
    <property type="term" value="C:plasma membrane"/>
    <property type="evidence" value="ECO:0007669"/>
    <property type="project" value="UniProtKB-SubCell"/>
</dbReference>
<proteinExistence type="inferred from homology"/>
<gene>
    <name evidence="9" type="ORF">HB850_10210</name>
</gene>
<evidence type="ECO:0000256" key="7">
    <source>
        <dbReference type="SAM" id="Phobius"/>
    </source>
</evidence>
<evidence type="ECO:0000259" key="8">
    <source>
        <dbReference type="Pfam" id="PF13515"/>
    </source>
</evidence>
<dbReference type="PANTHER" id="PTHR30509:SF9">
    <property type="entry name" value="MULTIDRUG RESISTANCE PROTEIN MDTO"/>
    <property type="match status" value="1"/>
</dbReference>
<feature type="transmembrane region" description="Helical" evidence="7">
    <location>
        <begin position="66"/>
        <end position="83"/>
    </location>
</feature>
<keyword evidence="3 7" id="KW-0812">Transmembrane</keyword>